<proteinExistence type="predicted"/>
<organism evidence="1 2">
    <name type="scientific">Chryseotalea sanaruensis</name>
    <dbReference type="NCBI Taxonomy" id="2482724"/>
    <lineage>
        <taxon>Bacteria</taxon>
        <taxon>Pseudomonadati</taxon>
        <taxon>Bacteroidota</taxon>
        <taxon>Cytophagia</taxon>
        <taxon>Cytophagales</taxon>
        <taxon>Chryseotaleaceae</taxon>
        <taxon>Chryseotalea</taxon>
    </lineage>
</organism>
<protein>
    <submittedName>
        <fullName evidence="1">DUF2911 domain-containing protein</fullName>
    </submittedName>
</protein>
<dbReference type="Proteomes" id="UP000288227">
    <property type="component" value="Unassembled WGS sequence"/>
</dbReference>
<accession>A0A401U5N5</accession>
<gene>
    <name evidence="1" type="ORF">SanaruYs_04890</name>
</gene>
<sequence length="173" mass="19866">MHIVVAQHVHESGIEAKAPIDTTKKSIPKEVHAQLGDSHHMIYYYAPAVRGRDIWGGLVPYGEVWVTGAHRATHWQFDKDIMIGTQRIPAGKYGVFTIPGKKEWVFILNKNWDQHLADDYDQNEDIIRIKVKAGKSNKNQERLAYYLNETGNKQNALIMSWEKIRIKVSFANL</sequence>
<evidence type="ECO:0000313" key="2">
    <source>
        <dbReference type="Proteomes" id="UP000288227"/>
    </source>
</evidence>
<reference evidence="1 2" key="1">
    <citation type="submission" date="2018-11" db="EMBL/GenBank/DDBJ databases">
        <title>Chryseotalea sanarue gen. nov., sp., nov., a member of the family Cytophagaceae, isolated from a brackish lake in Hamamatsu Japan.</title>
        <authorList>
            <person name="Maejima Y."/>
            <person name="Iino T."/>
            <person name="Muraguchi Y."/>
            <person name="Fukuda K."/>
            <person name="Ohkuma M."/>
            <person name="Moriuchi R."/>
            <person name="Dohra H."/>
            <person name="Kimbara K."/>
            <person name="Shintani M."/>
        </authorList>
    </citation>
    <scope>NUCLEOTIDE SEQUENCE [LARGE SCALE GENOMIC DNA]</scope>
    <source>
        <strain evidence="1 2">Ys</strain>
    </source>
</reference>
<dbReference type="Pfam" id="PF11138">
    <property type="entry name" value="DUF2911"/>
    <property type="match status" value="1"/>
</dbReference>
<comment type="caution">
    <text evidence="1">The sequence shown here is derived from an EMBL/GenBank/DDBJ whole genome shotgun (WGS) entry which is preliminary data.</text>
</comment>
<dbReference type="InterPro" id="IPR021314">
    <property type="entry name" value="DUF2911"/>
</dbReference>
<keyword evidence="2" id="KW-1185">Reference proteome</keyword>
<evidence type="ECO:0000313" key="1">
    <source>
        <dbReference type="EMBL" id="GCC50274.1"/>
    </source>
</evidence>
<dbReference type="AlphaFoldDB" id="A0A401U5N5"/>
<name>A0A401U5N5_9BACT</name>
<dbReference type="EMBL" id="BHXQ01000001">
    <property type="protein sequence ID" value="GCC50274.1"/>
    <property type="molecule type" value="Genomic_DNA"/>
</dbReference>